<organism evidence="1 2">
    <name type="scientific">Anopheles dirus</name>
    <dbReference type="NCBI Taxonomy" id="7168"/>
    <lineage>
        <taxon>Eukaryota</taxon>
        <taxon>Metazoa</taxon>
        <taxon>Ecdysozoa</taxon>
        <taxon>Arthropoda</taxon>
        <taxon>Hexapoda</taxon>
        <taxon>Insecta</taxon>
        <taxon>Pterygota</taxon>
        <taxon>Neoptera</taxon>
        <taxon>Endopterygota</taxon>
        <taxon>Diptera</taxon>
        <taxon>Nematocera</taxon>
        <taxon>Culicoidea</taxon>
        <taxon>Culicidae</taxon>
        <taxon>Anophelinae</taxon>
        <taxon>Anopheles</taxon>
    </lineage>
</organism>
<dbReference type="Proteomes" id="UP000075884">
    <property type="component" value="Unassembled WGS sequence"/>
</dbReference>
<reference evidence="1" key="2">
    <citation type="submission" date="2020-05" db="UniProtKB">
        <authorList>
            <consortium name="EnsemblMetazoa"/>
        </authorList>
    </citation>
    <scope>IDENTIFICATION</scope>
    <source>
        <strain evidence="1">WRAIR2</strain>
    </source>
</reference>
<proteinExistence type="predicted"/>
<dbReference type="AlphaFoldDB" id="A0A182NWJ8"/>
<sequence length="20" mass="2190">MCVCVRRLCETPPRAVISGV</sequence>
<protein>
    <submittedName>
        <fullName evidence="1">Uncharacterized protein</fullName>
    </submittedName>
</protein>
<dbReference type="VEuPathDB" id="VectorBase:ADIR014267"/>
<evidence type="ECO:0000313" key="1">
    <source>
        <dbReference type="EnsemblMetazoa" id="ADIR014267-PA"/>
    </source>
</evidence>
<reference evidence="2" key="1">
    <citation type="submission" date="2013-03" db="EMBL/GenBank/DDBJ databases">
        <title>The Genome Sequence of Anopheles dirus WRAIR2.</title>
        <authorList>
            <consortium name="The Broad Institute Genomics Platform"/>
            <person name="Neafsey D.E."/>
            <person name="Walton C."/>
            <person name="Walker B."/>
            <person name="Young S.K."/>
            <person name="Zeng Q."/>
            <person name="Gargeya S."/>
            <person name="Fitzgerald M."/>
            <person name="Haas B."/>
            <person name="Abouelleil A."/>
            <person name="Allen A.W."/>
            <person name="Alvarado L."/>
            <person name="Arachchi H.M."/>
            <person name="Berlin A.M."/>
            <person name="Chapman S.B."/>
            <person name="Gainer-Dewar J."/>
            <person name="Goldberg J."/>
            <person name="Griggs A."/>
            <person name="Gujja S."/>
            <person name="Hansen M."/>
            <person name="Howarth C."/>
            <person name="Imamovic A."/>
            <person name="Ireland A."/>
            <person name="Larimer J."/>
            <person name="McCowan C."/>
            <person name="Murphy C."/>
            <person name="Pearson M."/>
            <person name="Poon T.W."/>
            <person name="Priest M."/>
            <person name="Roberts A."/>
            <person name="Saif S."/>
            <person name="Shea T."/>
            <person name="Sisk P."/>
            <person name="Sykes S."/>
            <person name="Wortman J."/>
            <person name="Nusbaum C."/>
            <person name="Birren B."/>
        </authorList>
    </citation>
    <scope>NUCLEOTIDE SEQUENCE [LARGE SCALE GENOMIC DNA]</scope>
    <source>
        <strain evidence="2">WRAIR2</strain>
    </source>
</reference>
<name>A0A182NWJ8_9DIPT</name>
<dbReference type="EnsemblMetazoa" id="ADIR014267-RA">
    <property type="protein sequence ID" value="ADIR014267-PA"/>
    <property type="gene ID" value="ADIR014267"/>
</dbReference>
<keyword evidence="2" id="KW-1185">Reference proteome</keyword>
<evidence type="ECO:0000313" key="2">
    <source>
        <dbReference type="Proteomes" id="UP000075884"/>
    </source>
</evidence>
<accession>A0A182NWJ8</accession>